<evidence type="ECO:0000313" key="4">
    <source>
        <dbReference type="Proteomes" id="UP000054454"/>
    </source>
</evidence>
<accession>A0A0W4ZFE0</accession>
<dbReference type="EMBL" id="LFVZ01000011">
    <property type="protein sequence ID" value="KTW27095.1"/>
    <property type="molecule type" value="Genomic_DNA"/>
</dbReference>
<comment type="caution">
    <text evidence="3">The sequence shown here is derived from an EMBL/GenBank/DDBJ whole genome shotgun (WGS) entry which is preliminary data.</text>
</comment>
<organism evidence="3 4">
    <name type="scientific">Pneumocystis carinii (strain B80)</name>
    <name type="common">Rat pneumocystis pneumonia agent</name>
    <name type="synonym">Pneumocystis carinii f. sp. carinii</name>
    <dbReference type="NCBI Taxonomy" id="1408658"/>
    <lineage>
        <taxon>Eukaryota</taxon>
        <taxon>Fungi</taxon>
        <taxon>Dikarya</taxon>
        <taxon>Ascomycota</taxon>
        <taxon>Taphrinomycotina</taxon>
        <taxon>Pneumocystomycetes</taxon>
        <taxon>Pneumocystaceae</taxon>
        <taxon>Pneumocystis</taxon>
    </lineage>
</organism>
<dbReference type="GO" id="GO:0006888">
    <property type="term" value="P:endoplasmic reticulum to Golgi vesicle-mediated transport"/>
    <property type="evidence" value="ECO:0007669"/>
    <property type="project" value="TreeGrafter"/>
</dbReference>
<dbReference type="Gene3D" id="1.10.357.150">
    <property type="match status" value="1"/>
</dbReference>
<dbReference type="OrthoDB" id="534815at2759"/>
<dbReference type="GO" id="GO:0007094">
    <property type="term" value="P:mitotic spindle assembly checkpoint signaling"/>
    <property type="evidence" value="ECO:0007669"/>
    <property type="project" value="TreeGrafter"/>
</dbReference>
<protein>
    <recommendedName>
        <fullName evidence="2">ZW10 C-terminal helical domain-containing protein</fullName>
    </recommendedName>
</protein>
<gene>
    <name evidence="3" type="ORF">T552_02587</name>
</gene>
<dbReference type="VEuPathDB" id="FungiDB:T552_02587"/>
<feature type="region of interest" description="Disordered" evidence="1">
    <location>
        <begin position="483"/>
        <end position="518"/>
    </location>
</feature>
<dbReference type="Pfam" id="PF22766">
    <property type="entry name" value="ZW10_C2"/>
    <property type="match status" value="1"/>
</dbReference>
<dbReference type="AlphaFoldDB" id="A0A0W4ZFE0"/>
<dbReference type="PANTHER" id="PTHR12205:SF0">
    <property type="entry name" value="CENTROMERE_KINETOCHORE PROTEIN ZW10 HOMOLOG"/>
    <property type="match status" value="1"/>
</dbReference>
<name>A0A0W4ZFE0_PNEC8</name>
<evidence type="ECO:0000259" key="2">
    <source>
        <dbReference type="Pfam" id="PF22766"/>
    </source>
</evidence>
<dbReference type="Proteomes" id="UP000054454">
    <property type="component" value="Unassembled WGS sequence"/>
</dbReference>
<dbReference type="GO" id="GO:1990423">
    <property type="term" value="C:RZZ complex"/>
    <property type="evidence" value="ECO:0007669"/>
    <property type="project" value="TreeGrafter"/>
</dbReference>
<dbReference type="InterPro" id="IPR046362">
    <property type="entry name" value="Zw10/DSL1_C_sf"/>
</dbReference>
<proteinExistence type="predicted"/>
<dbReference type="InterPro" id="IPR055148">
    <property type="entry name" value="ZW10_C_2"/>
</dbReference>
<feature type="compositionally biased region" description="Acidic residues" evidence="1">
    <location>
        <begin position="491"/>
        <end position="509"/>
    </location>
</feature>
<dbReference type="GO" id="GO:0005737">
    <property type="term" value="C:cytoplasm"/>
    <property type="evidence" value="ECO:0007669"/>
    <property type="project" value="GOC"/>
</dbReference>
<dbReference type="RefSeq" id="XP_018225286.1">
    <property type="nucleotide sequence ID" value="XM_018371121.1"/>
</dbReference>
<reference evidence="4" key="1">
    <citation type="journal article" date="2016" name="Nat. Commun.">
        <title>Genome analysis of three Pneumocystis species reveals adaptation mechanisms to life exclusively in mammalian hosts.</title>
        <authorList>
            <person name="Ma L."/>
            <person name="Chen Z."/>
            <person name="Huang D.W."/>
            <person name="Kutty G."/>
            <person name="Ishihara M."/>
            <person name="Wang H."/>
            <person name="Abouelleil A."/>
            <person name="Bishop L."/>
            <person name="Davey E."/>
            <person name="Deng R."/>
            <person name="Deng X."/>
            <person name="Fan L."/>
            <person name="Fantoni G."/>
            <person name="Fitzgerald M."/>
            <person name="Gogineni E."/>
            <person name="Goldberg J.M."/>
            <person name="Handley G."/>
            <person name="Hu X."/>
            <person name="Huber C."/>
            <person name="Jiao X."/>
            <person name="Jones K."/>
            <person name="Levin J.Z."/>
            <person name="Liu Y."/>
            <person name="Macdonald P."/>
            <person name="Melnikov A."/>
            <person name="Raley C."/>
            <person name="Sassi M."/>
            <person name="Sherman B.T."/>
            <person name="Song X."/>
            <person name="Sykes S."/>
            <person name="Tran B."/>
            <person name="Walsh L."/>
            <person name="Xia Y."/>
            <person name="Yang J."/>
            <person name="Young S."/>
            <person name="Zeng Q."/>
            <person name="Zheng X."/>
            <person name="Stephens R."/>
            <person name="Nusbaum C."/>
            <person name="Birren B.W."/>
            <person name="Azadi P."/>
            <person name="Lempicki R.A."/>
            <person name="Cuomo C.A."/>
            <person name="Kovacs J.A."/>
        </authorList>
    </citation>
    <scope>NUCLEOTIDE SEQUENCE [LARGE SCALE GENOMIC DNA]</scope>
    <source>
        <strain evidence="4">B80</strain>
    </source>
</reference>
<evidence type="ECO:0000256" key="1">
    <source>
        <dbReference type="SAM" id="MobiDB-lite"/>
    </source>
</evidence>
<feature type="domain" description="ZW10 C-terminal helical" evidence="2">
    <location>
        <begin position="688"/>
        <end position="823"/>
    </location>
</feature>
<dbReference type="GeneID" id="28937324"/>
<evidence type="ECO:0000313" key="3">
    <source>
        <dbReference type="EMBL" id="KTW27095.1"/>
    </source>
</evidence>
<dbReference type="PANTHER" id="PTHR12205">
    <property type="entry name" value="CENTROMERE/KINETOCHORE PROTEIN ZW10"/>
    <property type="match status" value="1"/>
</dbReference>
<keyword evidence="4" id="KW-1185">Reference proteome</keyword>
<sequence length="826" mass="97619">MGSNMVEISRRMFIGGMVKDGAEKINKNNEERILNDMEYLEGLKREKEGLNVIFNKIEVEIKKTGEKVSRLILENEGLFKRRFDQKREIYEKIRELISNMTVLMEIERSNEEILKTLNDKNEGMRELIDSIEVKKALKETILKIKFIASLIDKAEDSIVEGDLFRAFDSINEAEIECKNIRDEKNVVILSFFKEKISGLKLNLIERCNDIWEDFVRFEDEFIVKKQLKGPFQKKESMISFIELSRQFEIFDLHMINISNYFVSRYFQSVLSNKENFYTLEWSENDEEYQLIIKIDTSKKKESIFPSLFILINFIEKVFPSIILSSLSKHLFPKIQSFLTNDYINDIIPDGIDGLDKFNRILLEGFEFNKEIKQTIWNNSLEIEKWIKQASETWIMKMKSNSIDLARKVLKLEDSNNIIIEHIQNTKSKQVVNDEKVDSTDNNDWDLDWENEDKEIFDDEKNEATIEHDTWKLDNDIEDNRFENDQLKDESWDWNDDDDDDDDDGGGDQDLDTKKHHDMKDIENKRSDNDFLEHENYAISFFPKKIIPILQQHLSYIKELMKPQYKNYMMASFFPQLSDSIILILNTYRALVSLHCNQLLISPMLLYNDFIYFSEYLQELYDGSTEFQCILEESNNFREAGNFTYFLELKMQKKNVISILERTHGFVDCTDKQQIEICSIALCDLQKMFQTLSESWRKILTRETLFESIGWLLEVVVVYIITAIKDISDISEEESNQLSILFNQFAQIEDIFTVENQMFPVTPTYVPSWLKFRYLLEILEASMQDVMYLYNSGALVDFEKEEIIDLLKTLFADTPNRAENILKIRNS</sequence>